<evidence type="ECO:0000313" key="2">
    <source>
        <dbReference type="EMBL" id="GIY95398.1"/>
    </source>
</evidence>
<proteinExistence type="predicted"/>
<dbReference type="Proteomes" id="UP001054945">
    <property type="component" value="Unassembled WGS sequence"/>
</dbReference>
<feature type="compositionally biased region" description="Basic residues" evidence="1">
    <location>
        <begin position="1"/>
        <end position="11"/>
    </location>
</feature>
<name>A0AAV4XL33_CAEEX</name>
<dbReference type="EMBL" id="BPLR01017908">
    <property type="protein sequence ID" value="GIY95398.1"/>
    <property type="molecule type" value="Genomic_DNA"/>
</dbReference>
<keyword evidence="3" id="KW-1185">Reference proteome</keyword>
<accession>A0AAV4XL33</accession>
<evidence type="ECO:0000313" key="3">
    <source>
        <dbReference type="Proteomes" id="UP001054945"/>
    </source>
</evidence>
<evidence type="ECO:0000256" key="1">
    <source>
        <dbReference type="SAM" id="MobiDB-lite"/>
    </source>
</evidence>
<organism evidence="2 3">
    <name type="scientific">Caerostris extrusa</name>
    <name type="common">Bark spider</name>
    <name type="synonym">Caerostris bankana</name>
    <dbReference type="NCBI Taxonomy" id="172846"/>
    <lineage>
        <taxon>Eukaryota</taxon>
        <taxon>Metazoa</taxon>
        <taxon>Ecdysozoa</taxon>
        <taxon>Arthropoda</taxon>
        <taxon>Chelicerata</taxon>
        <taxon>Arachnida</taxon>
        <taxon>Araneae</taxon>
        <taxon>Araneomorphae</taxon>
        <taxon>Entelegynae</taxon>
        <taxon>Araneoidea</taxon>
        <taxon>Araneidae</taxon>
        <taxon>Caerostris</taxon>
    </lineage>
</organism>
<gene>
    <name evidence="2" type="ORF">CEXT_282821</name>
</gene>
<reference evidence="2 3" key="1">
    <citation type="submission" date="2021-06" db="EMBL/GenBank/DDBJ databases">
        <title>Caerostris extrusa draft genome.</title>
        <authorList>
            <person name="Kono N."/>
            <person name="Arakawa K."/>
        </authorList>
    </citation>
    <scope>NUCLEOTIDE SEQUENCE [LARGE SCALE GENOMIC DNA]</scope>
</reference>
<comment type="caution">
    <text evidence="2">The sequence shown here is derived from an EMBL/GenBank/DDBJ whole genome shotgun (WGS) entry which is preliminary data.</text>
</comment>
<sequence length="87" mass="10442">MHKRISGQKRVNRSEPDSEKRHQRNVRPLFGCMGTSLDCVLCHPEDLVQTLDNNDNHRKQEPQTDVMRFYPKQTLWPSFQRKEFSMR</sequence>
<dbReference type="AlphaFoldDB" id="A0AAV4XL33"/>
<protein>
    <submittedName>
        <fullName evidence="2">Uncharacterized protein</fullName>
    </submittedName>
</protein>
<feature type="region of interest" description="Disordered" evidence="1">
    <location>
        <begin position="1"/>
        <end position="25"/>
    </location>
</feature>